<dbReference type="PROSITE" id="PS51456">
    <property type="entry name" value="MYOSIN_MOTOR"/>
    <property type="match status" value="1"/>
</dbReference>
<comment type="similarity">
    <text evidence="5">Belongs to the TRAFAC class myosin-kinesin ATPase superfamily. Myosin family.</text>
</comment>
<dbReference type="Pfam" id="PF00063">
    <property type="entry name" value="Myosin_head"/>
    <property type="match status" value="1"/>
</dbReference>
<keyword evidence="3 5" id="KW-0518">Myosin</keyword>
<feature type="compositionally biased region" description="Basic residues" evidence="6">
    <location>
        <begin position="979"/>
        <end position="992"/>
    </location>
</feature>
<dbReference type="InterPro" id="IPR036961">
    <property type="entry name" value="Kinesin_motor_dom_sf"/>
</dbReference>
<feature type="compositionally biased region" description="Low complexity" evidence="6">
    <location>
        <begin position="874"/>
        <end position="884"/>
    </location>
</feature>
<feature type="compositionally biased region" description="Low complexity" evidence="6">
    <location>
        <begin position="951"/>
        <end position="964"/>
    </location>
</feature>
<dbReference type="RefSeq" id="XP_012942995.1">
    <property type="nucleotide sequence ID" value="XM_013087541.1"/>
</dbReference>
<dbReference type="InterPro" id="IPR052838">
    <property type="entry name" value="Myosin-XVI"/>
</dbReference>
<dbReference type="Gene3D" id="1.20.58.530">
    <property type="match status" value="1"/>
</dbReference>
<evidence type="ECO:0000256" key="4">
    <source>
        <dbReference type="ARBA" id="ARBA00023175"/>
    </source>
</evidence>
<name>A0ABM1A8R3_APLCA</name>
<keyword evidence="8" id="KW-1185">Reference proteome</keyword>
<dbReference type="InterPro" id="IPR001609">
    <property type="entry name" value="Myosin_head_motor_dom-like"/>
</dbReference>
<dbReference type="Gene3D" id="1.20.5.4820">
    <property type="match status" value="1"/>
</dbReference>
<dbReference type="PANTHER" id="PTHR47335">
    <property type="entry name" value="UNCONVENTIONAL MYOSIN-XVI"/>
    <property type="match status" value="1"/>
</dbReference>
<evidence type="ECO:0000259" key="7">
    <source>
        <dbReference type="PROSITE" id="PS51456"/>
    </source>
</evidence>
<evidence type="ECO:0000256" key="1">
    <source>
        <dbReference type="ARBA" id="ARBA00022741"/>
    </source>
</evidence>
<evidence type="ECO:0000313" key="9">
    <source>
        <dbReference type="RefSeq" id="XP_012942995.1"/>
    </source>
</evidence>
<dbReference type="InterPro" id="IPR027417">
    <property type="entry name" value="P-loop_NTPase"/>
</dbReference>
<dbReference type="GeneID" id="101853642"/>
<dbReference type="PANTHER" id="PTHR47335:SF1">
    <property type="entry name" value="UNCONVENTIONAL MYOSIN-XVI"/>
    <property type="match status" value="1"/>
</dbReference>
<proteinExistence type="inferred from homology"/>
<feature type="domain" description="Myosin motor" evidence="7">
    <location>
        <begin position="1"/>
        <end position="617"/>
    </location>
</feature>
<dbReference type="SUPFAM" id="SSF52540">
    <property type="entry name" value="P-loop containing nucleoside triphosphate hydrolases"/>
    <property type="match status" value="1"/>
</dbReference>
<evidence type="ECO:0000256" key="3">
    <source>
        <dbReference type="ARBA" id="ARBA00023123"/>
    </source>
</evidence>
<evidence type="ECO:0000256" key="2">
    <source>
        <dbReference type="ARBA" id="ARBA00022840"/>
    </source>
</evidence>
<evidence type="ECO:0000256" key="5">
    <source>
        <dbReference type="PROSITE-ProRule" id="PRU00782"/>
    </source>
</evidence>
<dbReference type="PRINTS" id="PR00193">
    <property type="entry name" value="MYOSINHEAVY"/>
</dbReference>
<organism evidence="8 9">
    <name type="scientific">Aplysia californica</name>
    <name type="common">California sea hare</name>
    <dbReference type="NCBI Taxonomy" id="6500"/>
    <lineage>
        <taxon>Eukaryota</taxon>
        <taxon>Metazoa</taxon>
        <taxon>Spiralia</taxon>
        <taxon>Lophotrochozoa</taxon>
        <taxon>Mollusca</taxon>
        <taxon>Gastropoda</taxon>
        <taxon>Heterobranchia</taxon>
        <taxon>Euthyneura</taxon>
        <taxon>Tectipleura</taxon>
        <taxon>Aplysiida</taxon>
        <taxon>Aplysioidea</taxon>
        <taxon>Aplysiidae</taxon>
        <taxon>Aplysia</taxon>
    </lineage>
</organism>
<evidence type="ECO:0000256" key="6">
    <source>
        <dbReference type="SAM" id="MobiDB-lite"/>
    </source>
</evidence>
<protein>
    <submittedName>
        <fullName evidence="9">Myosin-IIIa</fullName>
    </submittedName>
</protein>
<feature type="compositionally biased region" description="Low complexity" evidence="6">
    <location>
        <begin position="898"/>
        <end position="910"/>
    </location>
</feature>
<evidence type="ECO:0000313" key="8">
    <source>
        <dbReference type="Proteomes" id="UP000694888"/>
    </source>
</evidence>
<feature type="non-terminal residue" evidence="9">
    <location>
        <position position="1027"/>
    </location>
</feature>
<keyword evidence="5" id="KW-0009">Actin-binding</keyword>
<feature type="region of interest" description="Disordered" evidence="6">
    <location>
        <begin position="719"/>
        <end position="783"/>
    </location>
</feature>
<dbReference type="CDD" id="cd00124">
    <property type="entry name" value="MYSc"/>
    <property type="match status" value="1"/>
</dbReference>
<feature type="region of interest" description="Actin-binding" evidence="5">
    <location>
        <begin position="493"/>
        <end position="515"/>
    </location>
</feature>
<sequence>MLQPAIKGVLSLYIFEHFILQVNPLLEAFGNASTVLNSNSSRFAKYLTLALSPSGKVLGGQISEFLLEKSRVVSQGQGERNFHIFYWMLAGVTPEERNQCRLENSNFRYQKSQTSNLEPLVTPGVKAKFWEVKESLKYIGFSSEDVTCVLTVLSAILHMGNLHFRSRPGKEEQACLDDLKVLQIVCSLLRISEEDFHSALLEDVMIARGEQTHRPLTPDQSREAVDALSRALYSRLFSWLVNGLNQMVQAPPDSESASLSVSVLDVFGFENLAQNGFEQMCINVANERLQSFYNQRVFEAEMRDCMSEGVPYPDVVLPSADQAVLNLFMAKNCGIFDLLDEESKFPKATDESLAAKLHSVAGKSQQSVYKSPRYGGPTFTVVHYADVITYDLVGLLKINRDVLRPALTFVMRGSASLVVKELFQSQMTHTGSLSPSKRQRVSRHIKGAKSPFDFFKKLKMSKKDLQKKKDAKKKEAAQKRTGTTLTHHFKNSLSELMSKIQSSSCHFVRCLKSNRQQVAMTTDRNFLQAQLFYTGVNETVRIRQLGYPLRATFSQFLKLYPTLTSLSSGRPGHELVLDPVRTAHDLIQKYGVKGFQVGQTKIFLRQNEVLHLDVLEQTSLRKVILAQSAVRRFLAREKLEERKMLRQHYSSSLAQLCESVDQFQRQTDQTLAYLTGLDRDRQEQEMIRRPDQDEHAPLRGSAEYVQLLDMVLDEYSTPCTSAVTSPRQDPDDSDELDSVFLPTDNTTTPHPDLAGRLSLLPPPPPPPDTTTSSPSEDKHYDASADSYYHGADDKEVAAGTSSDGCYYSIASAFPDLRPSPHPPTDYDFVRREEEEEGKTSEEAMDPSRQFPPSPREMYNMQRGGHPMPLNGHMRSASPSRARAPPTLPERRPDTQLGNRNSTSSRTSASSDGTPPSSPGYVTHDQLHHQYHHQHHHQQQHHPHQAQHHQHIQQLQQQLQQQQQQQHHHQVPSHGVPAAHHPHHHHHHPHLPQHHQASVPAGGPHIYGLLHNPAAGPTVTFPHPPAPA</sequence>
<keyword evidence="4" id="KW-0505">Motor protein</keyword>
<accession>A0ABM1A8R3</accession>
<keyword evidence="1" id="KW-0547">Nucleotide-binding</keyword>
<feature type="region of interest" description="Disordered" evidence="6">
    <location>
        <begin position="811"/>
        <end position="1010"/>
    </location>
</feature>
<gene>
    <name evidence="9" type="primary">LOC101853642</name>
</gene>
<dbReference type="Gene3D" id="1.20.120.720">
    <property type="entry name" value="Myosin VI head, motor domain, U50 subdomain"/>
    <property type="match status" value="1"/>
</dbReference>
<dbReference type="SMART" id="SM00242">
    <property type="entry name" value="MYSc"/>
    <property type="match status" value="1"/>
</dbReference>
<feature type="compositionally biased region" description="Basic and acidic residues" evidence="6">
    <location>
        <begin position="827"/>
        <end position="841"/>
    </location>
</feature>
<dbReference type="Proteomes" id="UP000694888">
    <property type="component" value="Unplaced"/>
</dbReference>
<dbReference type="Gene3D" id="3.40.850.10">
    <property type="entry name" value="Kinesin motor domain"/>
    <property type="match status" value="2"/>
</dbReference>
<keyword evidence="2" id="KW-0067">ATP-binding</keyword>
<reference evidence="9" key="1">
    <citation type="submission" date="2025-08" db="UniProtKB">
        <authorList>
            <consortium name="RefSeq"/>
        </authorList>
    </citation>
    <scope>IDENTIFICATION</scope>
</reference>
<comment type="caution">
    <text evidence="5">Lacks conserved residue(s) required for the propagation of feature annotation.</text>
</comment>
<feature type="compositionally biased region" description="Basic residues" evidence="6">
    <location>
        <begin position="928"/>
        <end position="950"/>
    </location>
</feature>